<proteinExistence type="predicted"/>
<accession>A0A2Z6ZY68</accession>
<evidence type="ECO:0000256" key="1">
    <source>
        <dbReference type="SAM" id="MobiDB-lite"/>
    </source>
</evidence>
<evidence type="ECO:0000313" key="2">
    <source>
        <dbReference type="EMBL" id="KZV14166.1"/>
    </source>
</evidence>
<organism evidence="2 3">
    <name type="scientific">Dorcoceras hygrometricum</name>
    <dbReference type="NCBI Taxonomy" id="472368"/>
    <lineage>
        <taxon>Eukaryota</taxon>
        <taxon>Viridiplantae</taxon>
        <taxon>Streptophyta</taxon>
        <taxon>Embryophyta</taxon>
        <taxon>Tracheophyta</taxon>
        <taxon>Spermatophyta</taxon>
        <taxon>Magnoliopsida</taxon>
        <taxon>eudicotyledons</taxon>
        <taxon>Gunneridae</taxon>
        <taxon>Pentapetalae</taxon>
        <taxon>asterids</taxon>
        <taxon>lamiids</taxon>
        <taxon>Lamiales</taxon>
        <taxon>Gesneriaceae</taxon>
        <taxon>Didymocarpoideae</taxon>
        <taxon>Trichosporeae</taxon>
        <taxon>Loxocarpinae</taxon>
        <taxon>Dorcoceras</taxon>
    </lineage>
</organism>
<sequence length="239" mass="26592">MGPKPIGLPWSGSGKPKVAKTPPHHRPAPSPHVVHSSVCEVRSTVAALCATGAHRSGDVIASDVRNGCATSVRMCPRDDFAMSAVTRKVRAGMRDDQAMSAQRACDKCGMIPQRPPHNAHGKYAGLSSNVRRNMRDVNAGRSRNVRRIVRTGNMRDDPEMSSATYVQEMLDDPTTSVWRATGQARRSTLPEFFFLKNRFFDAIWQKSCIDRSEPEAMIPLLPQRWIRIPLPRHSKSLKI</sequence>
<reference evidence="2 3" key="1">
    <citation type="journal article" date="2015" name="Proc. Natl. Acad. Sci. U.S.A.">
        <title>The resurrection genome of Boea hygrometrica: A blueprint for survival of dehydration.</title>
        <authorList>
            <person name="Xiao L."/>
            <person name="Yang G."/>
            <person name="Zhang L."/>
            <person name="Yang X."/>
            <person name="Zhao S."/>
            <person name="Ji Z."/>
            <person name="Zhou Q."/>
            <person name="Hu M."/>
            <person name="Wang Y."/>
            <person name="Chen M."/>
            <person name="Xu Y."/>
            <person name="Jin H."/>
            <person name="Xiao X."/>
            <person name="Hu G."/>
            <person name="Bao F."/>
            <person name="Hu Y."/>
            <person name="Wan P."/>
            <person name="Li L."/>
            <person name="Deng X."/>
            <person name="Kuang T."/>
            <person name="Xiang C."/>
            <person name="Zhu J.K."/>
            <person name="Oliver M.J."/>
            <person name="He Y."/>
        </authorList>
    </citation>
    <scope>NUCLEOTIDE SEQUENCE [LARGE SCALE GENOMIC DNA]</scope>
    <source>
        <strain evidence="3">cv. XS01</strain>
    </source>
</reference>
<dbReference type="AlphaFoldDB" id="A0A2Z6ZY68"/>
<gene>
    <name evidence="2" type="ORF">F511_44293</name>
</gene>
<name>A0A2Z6ZY68_9LAMI</name>
<protein>
    <submittedName>
        <fullName evidence="2">Uncharacterized protein</fullName>
    </submittedName>
</protein>
<evidence type="ECO:0000313" key="3">
    <source>
        <dbReference type="Proteomes" id="UP000250235"/>
    </source>
</evidence>
<dbReference type="EMBL" id="KV021517">
    <property type="protein sequence ID" value="KZV14166.1"/>
    <property type="molecule type" value="Genomic_DNA"/>
</dbReference>
<keyword evidence="3" id="KW-1185">Reference proteome</keyword>
<dbReference type="Proteomes" id="UP000250235">
    <property type="component" value="Unassembled WGS sequence"/>
</dbReference>
<feature type="region of interest" description="Disordered" evidence="1">
    <location>
        <begin position="1"/>
        <end position="34"/>
    </location>
</feature>